<proteinExistence type="predicted"/>
<dbReference type="PANTHER" id="PTHR45348:SF2">
    <property type="entry name" value="ZINC-TYPE ALCOHOL DEHYDROGENASE-LIKE PROTEIN C2E1P3.01"/>
    <property type="match status" value="1"/>
</dbReference>
<dbReference type="InterPro" id="IPR047122">
    <property type="entry name" value="Trans-enoyl_RdTase-like"/>
</dbReference>
<evidence type="ECO:0008006" key="4">
    <source>
        <dbReference type="Google" id="ProtNLM"/>
    </source>
</evidence>
<sequence length="146" mass="15557">MTTQLATAAGLNVISVASPRNFDLSKTCGAVDVFYYHDASFVEKVVEAVVKSGLEFVGIFDAVGTPDTYANDLTILGKLGGGYLASVHPPPSNLPDNVTAGMIFGVNDVATPVWRDYVTPALRSGKLKCLPLPSSLARAWSRFKLH</sequence>
<reference evidence="2 3" key="1">
    <citation type="journal article" date="2025" name="Microbiol. Resour. Announc.">
        <title>Draft genome sequences for Neonectria magnoliae and Neonectria punicea, canker pathogens of Liriodendron tulipifera and Acer saccharum in West Virginia.</title>
        <authorList>
            <person name="Petronek H.M."/>
            <person name="Kasson M.T."/>
            <person name="Metheny A.M."/>
            <person name="Stauder C.M."/>
            <person name="Lovett B."/>
            <person name="Lynch S.C."/>
            <person name="Garnas J.R."/>
            <person name="Kasson L.R."/>
            <person name="Stajich J.E."/>
        </authorList>
    </citation>
    <scope>NUCLEOTIDE SEQUENCE [LARGE SCALE GENOMIC DNA]</scope>
    <source>
        <strain evidence="2 3">NRRL 64653</strain>
    </source>
</reference>
<evidence type="ECO:0000313" key="2">
    <source>
        <dbReference type="EMBL" id="KAK7424454.1"/>
    </source>
</evidence>
<accession>A0ABR1HU04</accession>
<dbReference type="InterPro" id="IPR036291">
    <property type="entry name" value="NAD(P)-bd_dom_sf"/>
</dbReference>
<keyword evidence="3" id="KW-1185">Reference proteome</keyword>
<organism evidence="2 3">
    <name type="scientific">Neonectria punicea</name>
    <dbReference type="NCBI Taxonomy" id="979145"/>
    <lineage>
        <taxon>Eukaryota</taxon>
        <taxon>Fungi</taxon>
        <taxon>Dikarya</taxon>
        <taxon>Ascomycota</taxon>
        <taxon>Pezizomycotina</taxon>
        <taxon>Sordariomycetes</taxon>
        <taxon>Hypocreomycetidae</taxon>
        <taxon>Hypocreales</taxon>
        <taxon>Nectriaceae</taxon>
        <taxon>Neonectria</taxon>
    </lineage>
</organism>
<evidence type="ECO:0000313" key="3">
    <source>
        <dbReference type="Proteomes" id="UP001498476"/>
    </source>
</evidence>
<protein>
    <recommendedName>
        <fullName evidence="4">Alcohol dehydrogenase-like C-terminal domain-containing protein</fullName>
    </recommendedName>
</protein>
<dbReference type="PANTHER" id="PTHR45348">
    <property type="entry name" value="HYPOTHETICAL OXIDOREDUCTASE (EUROFUNG)"/>
    <property type="match status" value="1"/>
</dbReference>
<dbReference type="Gene3D" id="3.40.50.720">
    <property type="entry name" value="NAD(P)-binding Rossmann-like Domain"/>
    <property type="match status" value="1"/>
</dbReference>
<name>A0ABR1HU04_9HYPO</name>
<dbReference type="SUPFAM" id="SSF51735">
    <property type="entry name" value="NAD(P)-binding Rossmann-fold domains"/>
    <property type="match status" value="1"/>
</dbReference>
<gene>
    <name evidence="2" type="ORF">QQX98_000419</name>
</gene>
<dbReference type="EMBL" id="JAZAVJ010000004">
    <property type="protein sequence ID" value="KAK7424454.1"/>
    <property type="molecule type" value="Genomic_DNA"/>
</dbReference>
<dbReference type="Proteomes" id="UP001498476">
    <property type="component" value="Unassembled WGS sequence"/>
</dbReference>
<keyword evidence="1" id="KW-0560">Oxidoreductase</keyword>
<evidence type="ECO:0000256" key="1">
    <source>
        <dbReference type="ARBA" id="ARBA00023002"/>
    </source>
</evidence>
<comment type="caution">
    <text evidence="2">The sequence shown here is derived from an EMBL/GenBank/DDBJ whole genome shotgun (WGS) entry which is preliminary data.</text>
</comment>